<evidence type="ECO:0000313" key="3">
    <source>
        <dbReference type="Proteomes" id="UP000298663"/>
    </source>
</evidence>
<reference evidence="2 3" key="2">
    <citation type="journal article" date="2019" name="G3 (Bethesda)">
        <title>Hybrid Assembly of the Genome of the Entomopathogenic Nematode Steinernema carpocapsae Identifies the X-Chromosome.</title>
        <authorList>
            <person name="Serra L."/>
            <person name="Macchietto M."/>
            <person name="Macias-Munoz A."/>
            <person name="McGill C.J."/>
            <person name="Rodriguez I.M."/>
            <person name="Rodriguez B."/>
            <person name="Murad R."/>
            <person name="Mortazavi A."/>
        </authorList>
    </citation>
    <scope>NUCLEOTIDE SEQUENCE [LARGE SCALE GENOMIC DNA]</scope>
    <source>
        <strain evidence="2 3">ALL</strain>
    </source>
</reference>
<feature type="chain" id="PRO_5020275212" description="Activin types I and II receptor domain-containing protein" evidence="1">
    <location>
        <begin position="24"/>
        <end position="165"/>
    </location>
</feature>
<dbReference type="Proteomes" id="UP000298663">
    <property type="component" value="Unassembled WGS sequence"/>
</dbReference>
<accession>A0A4U5NGY3</accession>
<keyword evidence="3" id="KW-1185">Reference proteome</keyword>
<comment type="caution">
    <text evidence="2">The sequence shown here is derived from an EMBL/GenBank/DDBJ whole genome shotgun (WGS) entry which is preliminary data.</text>
</comment>
<evidence type="ECO:0000256" key="1">
    <source>
        <dbReference type="SAM" id="SignalP"/>
    </source>
</evidence>
<name>A0A4U5NGY3_STECR</name>
<gene>
    <name evidence="2" type="ORF">L596_015887</name>
</gene>
<dbReference type="AlphaFoldDB" id="A0A4U5NGY3"/>
<sequence>MNPAAQAFHVLSVACVLFGTLDALQCKCLNTNSPAVCSANHTCEAEYGCVISRLFGPTGKGWSQNCHAKPTNRSMSEYSCTEKTAVVNDTKYVWRSCSCFNDFCNEQHKVPDPQYLDELHGTAVRPQPTPPVTTVAPVATTKAVPKEVSIVLAVSITATYLFYFG</sequence>
<protein>
    <recommendedName>
        <fullName evidence="4">Activin types I and II receptor domain-containing protein</fullName>
    </recommendedName>
</protein>
<proteinExistence type="predicted"/>
<organism evidence="2 3">
    <name type="scientific">Steinernema carpocapsae</name>
    <name type="common">Entomopathogenic nematode</name>
    <dbReference type="NCBI Taxonomy" id="34508"/>
    <lineage>
        <taxon>Eukaryota</taxon>
        <taxon>Metazoa</taxon>
        <taxon>Ecdysozoa</taxon>
        <taxon>Nematoda</taxon>
        <taxon>Chromadorea</taxon>
        <taxon>Rhabditida</taxon>
        <taxon>Tylenchina</taxon>
        <taxon>Panagrolaimomorpha</taxon>
        <taxon>Strongyloidoidea</taxon>
        <taxon>Steinernematidae</taxon>
        <taxon>Steinernema</taxon>
    </lineage>
</organism>
<evidence type="ECO:0000313" key="2">
    <source>
        <dbReference type="EMBL" id="TKR82114.1"/>
    </source>
</evidence>
<feature type="signal peptide" evidence="1">
    <location>
        <begin position="1"/>
        <end position="23"/>
    </location>
</feature>
<keyword evidence="1" id="KW-0732">Signal</keyword>
<dbReference type="EMBL" id="AZBU02000004">
    <property type="protein sequence ID" value="TKR82114.1"/>
    <property type="molecule type" value="Genomic_DNA"/>
</dbReference>
<reference evidence="2 3" key="1">
    <citation type="journal article" date="2015" name="Genome Biol.">
        <title>Comparative genomics of Steinernema reveals deeply conserved gene regulatory networks.</title>
        <authorList>
            <person name="Dillman A.R."/>
            <person name="Macchietto M."/>
            <person name="Porter C.F."/>
            <person name="Rogers A."/>
            <person name="Williams B."/>
            <person name="Antoshechkin I."/>
            <person name="Lee M.M."/>
            <person name="Goodwin Z."/>
            <person name="Lu X."/>
            <person name="Lewis E.E."/>
            <person name="Goodrich-Blair H."/>
            <person name="Stock S.P."/>
            <person name="Adams B.J."/>
            <person name="Sternberg P.W."/>
            <person name="Mortazavi A."/>
        </authorList>
    </citation>
    <scope>NUCLEOTIDE SEQUENCE [LARGE SCALE GENOMIC DNA]</scope>
    <source>
        <strain evidence="2 3">ALL</strain>
    </source>
</reference>
<evidence type="ECO:0008006" key="4">
    <source>
        <dbReference type="Google" id="ProtNLM"/>
    </source>
</evidence>